<proteinExistence type="predicted"/>
<feature type="non-terminal residue" evidence="2">
    <location>
        <position position="1"/>
    </location>
</feature>
<feature type="compositionally biased region" description="Low complexity" evidence="1">
    <location>
        <begin position="102"/>
        <end position="124"/>
    </location>
</feature>
<sequence length="141" mass="14975">EHDAPRGPAVRRAAARSPRGRAWLGELLAPSGARARHRLVRVLGRCGVRGLDLGTGRRLGRLAAVARLLARVVARRRAGSGQLRSARGADRRTARRRPSPRPGGRVPAAAAHLLGRPGGDLQPGQPLPARPGGPQRRRPAL</sequence>
<evidence type="ECO:0000256" key="1">
    <source>
        <dbReference type="SAM" id="MobiDB-lite"/>
    </source>
</evidence>
<feature type="non-terminal residue" evidence="2">
    <location>
        <position position="141"/>
    </location>
</feature>
<organism evidence="2">
    <name type="scientific">uncultured Friedmanniella sp</name>
    <dbReference type="NCBI Taxonomy" id="335381"/>
    <lineage>
        <taxon>Bacteria</taxon>
        <taxon>Bacillati</taxon>
        <taxon>Actinomycetota</taxon>
        <taxon>Actinomycetes</taxon>
        <taxon>Propionibacteriales</taxon>
        <taxon>Nocardioidaceae</taxon>
        <taxon>Friedmanniella</taxon>
        <taxon>environmental samples</taxon>
    </lineage>
</organism>
<protein>
    <submittedName>
        <fullName evidence="2">Uncharacterized protein</fullName>
    </submittedName>
</protein>
<reference evidence="2" key="1">
    <citation type="submission" date="2020-02" db="EMBL/GenBank/DDBJ databases">
        <authorList>
            <person name="Meier V. D."/>
        </authorList>
    </citation>
    <scope>NUCLEOTIDE SEQUENCE</scope>
    <source>
        <strain evidence="2">AVDCRST_MAG61</strain>
    </source>
</reference>
<dbReference type="EMBL" id="CADCTT010000093">
    <property type="protein sequence ID" value="CAA9296314.1"/>
    <property type="molecule type" value="Genomic_DNA"/>
</dbReference>
<dbReference type="AlphaFoldDB" id="A0A6J4K638"/>
<accession>A0A6J4K638</accession>
<feature type="region of interest" description="Disordered" evidence="1">
    <location>
        <begin position="76"/>
        <end position="141"/>
    </location>
</feature>
<gene>
    <name evidence="2" type="ORF">AVDCRST_MAG61-612</name>
</gene>
<evidence type="ECO:0000313" key="2">
    <source>
        <dbReference type="EMBL" id="CAA9296314.1"/>
    </source>
</evidence>
<name>A0A6J4K638_9ACTN</name>